<reference evidence="1 2" key="1">
    <citation type="submission" date="2014-04" db="EMBL/GenBank/DDBJ databases">
        <authorList>
            <consortium name="DOE Joint Genome Institute"/>
            <person name="Kuo A."/>
            <person name="Tarkka M."/>
            <person name="Buscot F."/>
            <person name="Kohler A."/>
            <person name="Nagy L.G."/>
            <person name="Floudas D."/>
            <person name="Copeland A."/>
            <person name="Barry K.W."/>
            <person name="Cichocki N."/>
            <person name="Veneault-Fourrey C."/>
            <person name="LaButti K."/>
            <person name="Lindquist E.A."/>
            <person name="Lipzen A."/>
            <person name="Lundell T."/>
            <person name="Morin E."/>
            <person name="Murat C."/>
            <person name="Sun H."/>
            <person name="Tunlid A."/>
            <person name="Henrissat B."/>
            <person name="Grigoriev I.V."/>
            <person name="Hibbett D.S."/>
            <person name="Martin F."/>
            <person name="Nordberg H.P."/>
            <person name="Cantor M.N."/>
            <person name="Hua S.X."/>
        </authorList>
    </citation>
    <scope>NUCLEOTIDE SEQUENCE [LARGE SCALE GENOMIC DNA]</scope>
    <source>
        <strain evidence="1 2">F 1598</strain>
    </source>
</reference>
<dbReference type="InParanoid" id="A0A0C3BDX9"/>
<name>A0A0C3BDX9_PILCF</name>
<dbReference type="AlphaFoldDB" id="A0A0C3BDX9"/>
<sequence>MLSAIQQPIRRLEPVPRTRVLALIRSAPVALGPSYDPRALQLEVETAATGSIRHFILREGWISFISLSKANPIWNSLWDKHTKISQFFLAF</sequence>
<dbReference type="Proteomes" id="UP000054166">
    <property type="component" value="Unassembled WGS sequence"/>
</dbReference>
<dbReference type="HOGENOM" id="CLU_2427846_0_0_1"/>
<gene>
    <name evidence="1" type="ORF">PILCRDRAFT_673613</name>
</gene>
<reference evidence="2" key="2">
    <citation type="submission" date="2015-01" db="EMBL/GenBank/DDBJ databases">
        <title>Evolutionary Origins and Diversification of the Mycorrhizal Mutualists.</title>
        <authorList>
            <consortium name="DOE Joint Genome Institute"/>
            <consortium name="Mycorrhizal Genomics Consortium"/>
            <person name="Kohler A."/>
            <person name="Kuo A."/>
            <person name="Nagy L.G."/>
            <person name="Floudas D."/>
            <person name="Copeland A."/>
            <person name="Barry K.W."/>
            <person name="Cichocki N."/>
            <person name="Veneault-Fourrey C."/>
            <person name="LaButti K."/>
            <person name="Lindquist E.A."/>
            <person name="Lipzen A."/>
            <person name="Lundell T."/>
            <person name="Morin E."/>
            <person name="Murat C."/>
            <person name="Riley R."/>
            <person name="Ohm R."/>
            <person name="Sun H."/>
            <person name="Tunlid A."/>
            <person name="Henrissat B."/>
            <person name="Grigoriev I.V."/>
            <person name="Hibbett D.S."/>
            <person name="Martin F."/>
        </authorList>
    </citation>
    <scope>NUCLEOTIDE SEQUENCE [LARGE SCALE GENOMIC DNA]</scope>
    <source>
        <strain evidence="2">F 1598</strain>
    </source>
</reference>
<proteinExistence type="predicted"/>
<protein>
    <submittedName>
        <fullName evidence="1">Uncharacterized protein</fullName>
    </submittedName>
</protein>
<evidence type="ECO:0000313" key="2">
    <source>
        <dbReference type="Proteomes" id="UP000054166"/>
    </source>
</evidence>
<accession>A0A0C3BDX9</accession>
<keyword evidence="2" id="KW-1185">Reference proteome</keyword>
<evidence type="ECO:0000313" key="1">
    <source>
        <dbReference type="EMBL" id="KIM75512.1"/>
    </source>
</evidence>
<dbReference type="EMBL" id="KN833046">
    <property type="protein sequence ID" value="KIM75512.1"/>
    <property type="molecule type" value="Genomic_DNA"/>
</dbReference>
<organism evidence="1 2">
    <name type="scientific">Piloderma croceum (strain F 1598)</name>
    <dbReference type="NCBI Taxonomy" id="765440"/>
    <lineage>
        <taxon>Eukaryota</taxon>
        <taxon>Fungi</taxon>
        <taxon>Dikarya</taxon>
        <taxon>Basidiomycota</taxon>
        <taxon>Agaricomycotina</taxon>
        <taxon>Agaricomycetes</taxon>
        <taxon>Agaricomycetidae</taxon>
        <taxon>Atheliales</taxon>
        <taxon>Atheliaceae</taxon>
        <taxon>Piloderma</taxon>
    </lineage>
</organism>